<dbReference type="FunFam" id="3.40.50.720:FF:000084">
    <property type="entry name" value="Short-chain dehydrogenase reductase"/>
    <property type="match status" value="1"/>
</dbReference>
<dbReference type="Gene3D" id="3.40.50.720">
    <property type="entry name" value="NAD(P)-binding Rossmann-like Domain"/>
    <property type="match status" value="1"/>
</dbReference>
<comment type="similarity">
    <text evidence="1">Belongs to the short-chain dehydrogenases/reductases (SDR) family.</text>
</comment>
<dbReference type="InterPro" id="IPR020904">
    <property type="entry name" value="Sc_DH/Rdtase_CS"/>
</dbReference>
<evidence type="ECO:0008006" key="3">
    <source>
        <dbReference type="Google" id="ProtNLM"/>
    </source>
</evidence>
<dbReference type="PRINTS" id="PR00081">
    <property type="entry name" value="GDHRDH"/>
</dbReference>
<dbReference type="SUPFAM" id="SSF51735">
    <property type="entry name" value="NAD(P)-binding Rossmann-fold domains"/>
    <property type="match status" value="1"/>
</dbReference>
<accession>A0A0F9RCD0</accession>
<dbReference type="AlphaFoldDB" id="A0A0F9RCD0"/>
<gene>
    <name evidence="2" type="ORF">LCGC14_0665940</name>
</gene>
<sequence>MDLKIKGKTALITGGDSGLGIETAKFLVREGVNVVLSDKEDNKDLKEAVKQVEKDCENGAKVMGIAADISDNQAVLDLAKKIETEFGGAHIIFHSAGARGAAGDFLELTDDDWMKTVEVDLMGAVRVARAFIPHMQKLKWGRMIMVASENAFQPYEEESPYNACKAAIINLSKCLSRSYSKENILFNCISPAYIETPMTDAMMEQLAEEKNISIEKAVQWFVKNKRPHIAMQRRGKPEEVAAVVAFLCSEHSSYINGSNIRIDGGAVESAFG</sequence>
<dbReference type="Pfam" id="PF13561">
    <property type="entry name" value="adh_short_C2"/>
    <property type="match status" value="1"/>
</dbReference>
<evidence type="ECO:0000313" key="2">
    <source>
        <dbReference type="EMBL" id="KKN47127.1"/>
    </source>
</evidence>
<name>A0A0F9RCD0_9ZZZZ</name>
<protein>
    <recommendedName>
        <fullName evidence="3">Ketoacyl reductase</fullName>
    </recommendedName>
</protein>
<evidence type="ECO:0000256" key="1">
    <source>
        <dbReference type="ARBA" id="ARBA00006484"/>
    </source>
</evidence>
<dbReference type="GO" id="GO:0016616">
    <property type="term" value="F:oxidoreductase activity, acting on the CH-OH group of donors, NAD or NADP as acceptor"/>
    <property type="evidence" value="ECO:0007669"/>
    <property type="project" value="TreeGrafter"/>
</dbReference>
<dbReference type="PANTHER" id="PTHR42760">
    <property type="entry name" value="SHORT-CHAIN DEHYDROGENASES/REDUCTASES FAMILY MEMBER"/>
    <property type="match status" value="1"/>
</dbReference>
<proteinExistence type="inferred from homology"/>
<reference evidence="2" key="1">
    <citation type="journal article" date="2015" name="Nature">
        <title>Complex archaea that bridge the gap between prokaryotes and eukaryotes.</title>
        <authorList>
            <person name="Spang A."/>
            <person name="Saw J.H."/>
            <person name="Jorgensen S.L."/>
            <person name="Zaremba-Niedzwiedzka K."/>
            <person name="Martijn J."/>
            <person name="Lind A.E."/>
            <person name="van Eijk R."/>
            <person name="Schleper C."/>
            <person name="Guy L."/>
            <person name="Ettema T.J."/>
        </authorList>
    </citation>
    <scope>NUCLEOTIDE SEQUENCE</scope>
</reference>
<dbReference type="PROSITE" id="PS00061">
    <property type="entry name" value="ADH_SHORT"/>
    <property type="match status" value="1"/>
</dbReference>
<dbReference type="InterPro" id="IPR002347">
    <property type="entry name" value="SDR_fam"/>
</dbReference>
<organism evidence="2">
    <name type="scientific">marine sediment metagenome</name>
    <dbReference type="NCBI Taxonomy" id="412755"/>
    <lineage>
        <taxon>unclassified sequences</taxon>
        <taxon>metagenomes</taxon>
        <taxon>ecological metagenomes</taxon>
    </lineage>
</organism>
<comment type="caution">
    <text evidence="2">The sequence shown here is derived from an EMBL/GenBank/DDBJ whole genome shotgun (WGS) entry which is preliminary data.</text>
</comment>
<dbReference type="EMBL" id="LAZR01001293">
    <property type="protein sequence ID" value="KKN47127.1"/>
    <property type="molecule type" value="Genomic_DNA"/>
</dbReference>
<dbReference type="InterPro" id="IPR036291">
    <property type="entry name" value="NAD(P)-bd_dom_sf"/>
</dbReference>